<evidence type="ECO:0000313" key="8">
    <source>
        <dbReference type="Proteomes" id="UP001205920"/>
    </source>
</evidence>
<keyword evidence="8" id="KW-1185">Reference proteome</keyword>
<dbReference type="InterPro" id="IPR015424">
    <property type="entry name" value="PyrdxlP-dep_Trfase"/>
</dbReference>
<organism evidence="7 8">
    <name type="scientific">Corynebacterium lipophilum</name>
    <dbReference type="NCBI Taxonomy" id="2804918"/>
    <lineage>
        <taxon>Bacteria</taxon>
        <taxon>Bacillati</taxon>
        <taxon>Actinomycetota</taxon>
        <taxon>Actinomycetes</taxon>
        <taxon>Mycobacteriales</taxon>
        <taxon>Corynebacteriaceae</taxon>
        <taxon>Corynebacterium</taxon>
    </lineage>
</organism>
<keyword evidence="3" id="KW-0663">Pyridoxal phosphate</keyword>
<dbReference type="Pfam" id="PF00155">
    <property type="entry name" value="Aminotran_1_2"/>
    <property type="match status" value="1"/>
</dbReference>
<dbReference type="GO" id="GO:0047804">
    <property type="term" value="F:cysteine-S-conjugate beta-lyase activity"/>
    <property type="evidence" value="ECO:0007669"/>
    <property type="project" value="UniProtKB-EC"/>
</dbReference>
<keyword evidence="4" id="KW-0456">Lyase</keyword>
<accession>A0AAW5HVU6</accession>
<dbReference type="EC" id="4.4.1.13" evidence="2"/>
<comment type="cofactor">
    <cofactor evidence="1">
        <name>pyridoxal 5'-phosphate</name>
        <dbReference type="ChEBI" id="CHEBI:597326"/>
    </cofactor>
</comment>
<dbReference type="InterPro" id="IPR015422">
    <property type="entry name" value="PyrdxlP-dep_Trfase_small"/>
</dbReference>
<reference evidence="7 8" key="1">
    <citation type="submission" date="2021-01" db="EMBL/GenBank/DDBJ databases">
        <title>Identification and Characterization of Corynebacterium sp.</title>
        <authorList>
            <person name="Luo Q."/>
            <person name="Qu P."/>
            <person name="Chen Q."/>
        </authorList>
    </citation>
    <scope>NUCLEOTIDE SEQUENCE [LARGE SCALE GENOMIC DNA]</scope>
    <source>
        <strain evidence="7 8">MC-18</strain>
    </source>
</reference>
<dbReference type="Gene3D" id="3.40.640.10">
    <property type="entry name" value="Type I PLP-dependent aspartate aminotransferase-like (Major domain)"/>
    <property type="match status" value="1"/>
</dbReference>
<dbReference type="InterPro" id="IPR051798">
    <property type="entry name" value="Class-II_PLP-Dep_Aminotrans"/>
</dbReference>
<comment type="caution">
    <text evidence="7">The sequence shown here is derived from an EMBL/GenBank/DDBJ whole genome shotgun (WGS) entry which is preliminary data.</text>
</comment>
<dbReference type="EMBL" id="JAEUWV010000005">
    <property type="protein sequence ID" value="MCO6394388.1"/>
    <property type="molecule type" value="Genomic_DNA"/>
</dbReference>
<dbReference type="PANTHER" id="PTHR43525:SF2">
    <property type="entry name" value="CYSTATHIONINE BETA-LYASE-RELATED"/>
    <property type="match status" value="1"/>
</dbReference>
<dbReference type="AlphaFoldDB" id="A0AAW5HVU6"/>
<evidence type="ECO:0000256" key="3">
    <source>
        <dbReference type="ARBA" id="ARBA00022898"/>
    </source>
</evidence>
<dbReference type="InterPro" id="IPR015421">
    <property type="entry name" value="PyrdxlP-dep_Trfase_major"/>
</dbReference>
<evidence type="ECO:0000256" key="5">
    <source>
        <dbReference type="ARBA" id="ARBA00037974"/>
    </source>
</evidence>
<evidence type="ECO:0000256" key="4">
    <source>
        <dbReference type="ARBA" id="ARBA00023239"/>
    </source>
</evidence>
<proteinExistence type="inferred from homology"/>
<dbReference type="SUPFAM" id="SSF53383">
    <property type="entry name" value="PLP-dependent transferases"/>
    <property type="match status" value="1"/>
</dbReference>
<comment type="similarity">
    <text evidence="5">Belongs to the class-II pyridoxal-phosphate-dependent aminotransferase family. MalY/PatB cystathionine beta-lyase subfamily.</text>
</comment>
<evidence type="ECO:0000313" key="7">
    <source>
        <dbReference type="EMBL" id="MCO6394388.1"/>
    </source>
</evidence>
<dbReference type="Gene3D" id="3.90.1150.10">
    <property type="entry name" value="Aspartate Aminotransferase, domain 1"/>
    <property type="match status" value="1"/>
</dbReference>
<sequence>MKFPDLSTLRNRRTRKWTVYDENVLPLFIAESDFPTAPPVMAALLNAVERECFGYTPAPRAQCLAKNVSEFYAQRYGWRPDPARIVTVPDVVRGVLLAIEHFTEGDVIVPVPAYFPFLEIASTAERKRVDVSSEGGLNLAEVEEAFRDGAGSIIVTNPMNPWGYIFSREDLDAICDIARRYGGRVIVDEIHAPIVYEGSHVCAAEHNPDVCITVTATSKAWNVAGLKCAQILFSNDEDVATWNALSDITKEGTGTLGIVAAEACYAHGAEYLDQQVEQLRANRDWLVEELPKQIPGITFPVPEATYLLLVDFSGTKLTTETPAAWLLEHAGVALNEGTSFGPGGAHKARLNFATSPEILQEAVRRMAEAIKLL</sequence>
<evidence type="ECO:0000259" key="6">
    <source>
        <dbReference type="Pfam" id="PF00155"/>
    </source>
</evidence>
<dbReference type="GO" id="GO:0030170">
    <property type="term" value="F:pyridoxal phosphate binding"/>
    <property type="evidence" value="ECO:0007669"/>
    <property type="project" value="InterPro"/>
</dbReference>
<evidence type="ECO:0000256" key="2">
    <source>
        <dbReference type="ARBA" id="ARBA00012224"/>
    </source>
</evidence>
<protein>
    <recommendedName>
        <fullName evidence="2">cysteine-S-conjugate beta-lyase</fullName>
        <ecNumber evidence="2">4.4.1.13</ecNumber>
    </recommendedName>
</protein>
<dbReference type="CDD" id="cd00609">
    <property type="entry name" value="AAT_like"/>
    <property type="match status" value="1"/>
</dbReference>
<dbReference type="Proteomes" id="UP001205920">
    <property type="component" value="Unassembled WGS sequence"/>
</dbReference>
<feature type="domain" description="Aminotransferase class I/classII large" evidence="6">
    <location>
        <begin position="28"/>
        <end position="365"/>
    </location>
</feature>
<dbReference type="GO" id="GO:0008483">
    <property type="term" value="F:transaminase activity"/>
    <property type="evidence" value="ECO:0007669"/>
    <property type="project" value="UniProtKB-KW"/>
</dbReference>
<keyword evidence="7" id="KW-0032">Aminotransferase</keyword>
<name>A0AAW5HVU6_9CORY</name>
<dbReference type="InterPro" id="IPR004839">
    <property type="entry name" value="Aminotransferase_I/II_large"/>
</dbReference>
<keyword evidence="7" id="KW-0808">Transferase</keyword>
<dbReference type="RefSeq" id="WP_252931265.1">
    <property type="nucleotide sequence ID" value="NZ_JAEUWV010000005.1"/>
</dbReference>
<dbReference type="PANTHER" id="PTHR43525">
    <property type="entry name" value="PROTEIN MALY"/>
    <property type="match status" value="1"/>
</dbReference>
<evidence type="ECO:0000256" key="1">
    <source>
        <dbReference type="ARBA" id="ARBA00001933"/>
    </source>
</evidence>
<gene>
    <name evidence="7" type="ORF">JMN37_05255</name>
</gene>